<dbReference type="Proteomes" id="UP001499909">
    <property type="component" value="Unassembled WGS sequence"/>
</dbReference>
<evidence type="ECO:0000313" key="1">
    <source>
        <dbReference type="EMBL" id="GAA3936763.1"/>
    </source>
</evidence>
<proteinExistence type="predicted"/>
<organism evidence="1 2">
    <name type="scientific">Hymenobacter algoricola</name>
    <dbReference type="NCBI Taxonomy" id="486267"/>
    <lineage>
        <taxon>Bacteria</taxon>
        <taxon>Pseudomonadati</taxon>
        <taxon>Bacteroidota</taxon>
        <taxon>Cytophagia</taxon>
        <taxon>Cytophagales</taxon>
        <taxon>Hymenobacteraceae</taxon>
        <taxon>Hymenobacter</taxon>
    </lineage>
</organism>
<comment type="caution">
    <text evidence="1">The sequence shown here is derived from an EMBL/GenBank/DDBJ whole genome shotgun (WGS) entry which is preliminary data.</text>
</comment>
<evidence type="ECO:0008006" key="3">
    <source>
        <dbReference type="Google" id="ProtNLM"/>
    </source>
</evidence>
<protein>
    <recommendedName>
        <fullName evidence="3">Nucleotide-diphospho-sugar transferase domain-containing protein</fullName>
    </recommendedName>
</protein>
<gene>
    <name evidence="1" type="ORF">GCM10022406_21210</name>
</gene>
<keyword evidence="2" id="KW-1185">Reference proteome</keyword>
<dbReference type="RefSeq" id="WP_345113292.1">
    <property type="nucleotide sequence ID" value="NZ_BAABDH010000038.1"/>
</dbReference>
<evidence type="ECO:0000313" key="2">
    <source>
        <dbReference type="Proteomes" id="UP001499909"/>
    </source>
</evidence>
<sequence length="298" mass="33234">MNLLYLVFGSNIKNHFQANFSILSFLKHRAGLTSITIVTDAPAYYQHLGGAVTVHPIDEPTLQEWKGEFNFFWRIKIKALEYVARQQPDVPILYLDTDTFLHGSLPALEAALRSGMAFMHEPEGRLSALGSKTEKLMWRQTQGQAYGGVALTEQHVMWNAGVVGIPAARGAEAIALALRICDDLSRQHVTPRLIEQFALSVALAETFGLQAARPHIGHYWSNKDEWNELIAAFLLESHLTRRTVAQEAAALADFDFRAVPVVKKMKNTRYRLEKLVGRLFPPKQVVFIGDADSPAGGQ</sequence>
<dbReference type="EMBL" id="BAABDH010000038">
    <property type="protein sequence ID" value="GAA3936763.1"/>
    <property type="molecule type" value="Genomic_DNA"/>
</dbReference>
<name>A0ABP7N4N3_9BACT</name>
<accession>A0ABP7N4N3</accession>
<reference evidence="2" key="1">
    <citation type="journal article" date="2019" name="Int. J. Syst. Evol. Microbiol.">
        <title>The Global Catalogue of Microorganisms (GCM) 10K type strain sequencing project: providing services to taxonomists for standard genome sequencing and annotation.</title>
        <authorList>
            <consortium name="The Broad Institute Genomics Platform"/>
            <consortium name="The Broad Institute Genome Sequencing Center for Infectious Disease"/>
            <person name="Wu L."/>
            <person name="Ma J."/>
        </authorList>
    </citation>
    <scope>NUCLEOTIDE SEQUENCE [LARGE SCALE GENOMIC DNA]</scope>
    <source>
        <strain evidence="2">JCM 17214</strain>
    </source>
</reference>